<evidence type="ECO:0000313" key="2">
    <source>
        <dbReference type="Proteomes" id="UP000631114"/>
    </source>
</evidence>
<organism evidence="1 2">
    <name type="scientific">Coptis chinensis</name>
    <dbReference type="NCBI Taxonomy" id="261450"/>
    <lineage>
        <taxon>Eukaryota</taxon>
        <taxon>Viridiplantae</taxon>
        <taxon>Streptophyta</taxon>
        <taxon>Embryophyta</taxon>
        <taxon>Tracheophyta</taxon>
        <taxon>Spermatophyta</taxon>
        <taxon>Magnoliopsida</taxon>
        <taxon>Ranunculales</taxon>
        <taxon>Ranunculaceae</taxon>
        <taxon>Coptidoideae</taxon>
        <taxon>Coptis</taxon>
    </lineage>
</organism>
<dbReference type="Proteomes" id="UP000631114">
    <property type="component" value="Unassembled WGS sequence"/>
</dbReference>
<evidence type="ECO:0000313" key="1">
    <source>
        <dbReference type="EMBL" id="KAF9606889.1"/>
    </source>
</evidence>
<dbReference type="AlphaFoldDB" id="A0A835HY08"/>
<keyword evidence="2" id="KW-1185">Reference proteome</keyword>
<dbReference type="EMBL" id="JADFTS010000005">
    <property type="protein sequence ID" value="KAF9606889.1"/>
    <property type="molecule type" value="Genomic_DNA"/>
</dbReference>
<gene>
    <name evidence="1" type="ORF">IFM89_029488</name>
</gene>
<proteinExistence type="predicted"/>
<sequence>MEQPHQNGGSPKFSYDVVEDYCNSSNKEDMLEFVNKNQEDHSLSERHEHLEWQNDENDEDYECNYTNRALRFSMVIEKEATKGFAGGELEWTEILALHFGSMKQGDD</sequence>
<comment type="caution">
    <text evidence="1">The sequence shown here is derived from an EMBL/GenBank/DDBJ whole genome shotgun (WGS) entry which is preliminary data.</text>
</comment>
<name>A0A835HY08_9MAGN</name>
<protein>
    <submittedName>
        <fullName evidence="1">Uncharacterized protein</fullName>
    </submittedName>
</protein>
<reference evidence="1 2" key="1">
    <citation type="submission" date="2020-10" db="EMBL/GenBank/DDBJ databases">
        <title>The Coptis chinensis genome and diversification of protoberbering-type alkaloids.</title>
        <authorList>
            <person name="Wang B."/>
            <person name="Shu S."/>
            <person name="Song C."/>
            <person name="Liu Y."/>
        </authorList>
    </citation>
    <scope>NUCLEOTIDE SEQUENCE [LARGE SCALE GENOMIC DNA]</scope>
    <source>
        <strain evidence="1">HL-2020</strain>
        <tissue evidence="1">Leaf</tissue>
    </source>
</reference>
<accession>A0A835HY08</accession>